<gene>
    <name evidence="1" type="ORF">FA13DRAFT_1417721</name>
</gene>
<accession>A0A4Y7SNZ8</accession>
<reference evidence="1 2" key="1">
    <citation type="journal article" date="2019" name="Nat. Ecol. Evol.">
        <title>Megaphylogeny resolves global patterns of mushroom evolution.</title>
        <authorList>
            <person name="Varga T."/>
            <person name="Krizsan K."/>
            <person name="Foldi C."/>
            <person name="Dima B."/>
            <person name="Sanchez-Garcia M."/>
            <person name="Sanchez-Ramirez S."/>
            <person name="Szollosi G.J."/>
            <person name="Szarkandi J.G."/>
            <person name="Papp V."/>
            <person name="Albert L."/>
            <person name="Andreopoulos W."/>
            <person name="Angelini C."/>
            <person name="Antonin V."/>
            <person name="Barry K.W."/>
            <person name="Bougher N.L."/>
            <person name="Buchanan P."/>
            <person name="Buyck B."/>
            <person name="Bense V."/>
            <person name="Catcheside P."/>
            <person name="Chovatia M."/>
            <person name="Cooper J."/>
            <person name="Damon W."/>
            <person name="Desjardin D."/>
            <person name="Finy P."/>
            <person name="Geml J."/>
            <person name="Haridas S."/>
            <person name="Hughes K."/>
            <person name="Justo A."/>
            <person name="Karasinski D."/>
            <person name="Kautmanova I."/>
            <person name="Kiss B."/>
            <person name="Kocsube S."/>
            <person name="Kotiranta H."/>
            <person name="LaButti K.M."/>
            <person name="Lechner B.E."/>
            <person name="Liimatainen K."/>
            <person name="Lipzen A."/>
            <person name="Lukacs Z."/>
            <person name="Mihaltcheva S."/>
            <person name="Morgado L.N."/>
            <person name="Niskanen T."/>
            <person name="Noordeloos M.E."/>
            <person name="Ohm R.A."/>
            <person name="Ortiz-Santana B."/>
            <person name="Ovrebo C."/>
            <person name="Racz N."/>
            <person name="Riley R."/>
            <person name="Savchenko A."/>
            <person name="Shiryaev A."/>
            <person name="Soop K."/>
            <person name="Spirin V."/>
            <person name="Szebenyi C."/>
            <person name="Tomsovsky M."/>
            <person name="Tulloss R.E."/>
            <person name="Uehling J."/>
            <person name="Grigoriev I.V."/>
            <person name="Vagvolgyi C."/>
            <person name="Papp T."/>
            <person name="Martin F.M."/>
            <person name="Miettinen O."/>
            <person name="Hibbett D.S."/>
            <person name="Nagy L.G."/>
        </authorList>
    </citation>
    <scope>NUCLEOTIDE SEQUENCE [LARGE SCALE GENOMIC DNA]</scope>
    <source>
        <strain evidence="1 2">FP101781</strain>
    </source>
</reference>
<organism evidence="1 2">
    <name type="scientific">Coprinellus micaceus</name>
    <name type="common">Glistening ink-cap mushroom</name>
    <name type="synonym">Coprinus micaceus</name>
    <dbReference type="NCBI Taxonomy" id="71717"/>
    <lineage>
        <taxon>Eukaryota</taxon>
        <taxon>Fungi</taxon>
        <taxon>Dikarya</taxon>
        <taxon>Basidiomycota</taxon>
        <taxon>Agaricomycotina</taxon>
        <taxon>Agaricomycetes</taxon>
        <taxon>Agaricomycetidae</taxon>
        <taxon>Agaricales</taxon>
        <taxon>Agaricineae</taxon>
        <taxon>Psathyrellaceae</taxon>
        <taxon>Coprinellus</taxon>
    </lineage>
</organism>
<comment type="caution">
    <text evidence="1">The sequence shown here is derived from an EMBL/GenBank/DDBJ whole genome shotgun (WGS) entry which is preliminary data.</text>
</comment>
<sequence>MDLADATRRQRDHSRESRVAHVELVTVTSSWHQNIPNGETFQALPLTATSQRSFFLKAPALCQGRFLCRLHTARMFLRHHRMSCTHHSCWHSVGMSDRHTLVMPPPAAKVRRTRSKPFHFYFVSRGCASEGIHSSSTLLLLWCDCVKEVHIPVLNVTTASCTLYSKLPFQCGFIT</sequence>
<evidence type="ECO:0000313" key="2">
    <source>
        <dbReference type="Proteomes" id="UP000298030"/>
    </source>
</evidence>
<dbReference type="EMBL" id="QPFP01000079">
    <property type="protein sequence ID" value="TEB23334.1"/>
    <property type="molecule type" value="Genomic_DNA"/>
</dbReference>
<dbReference type="Proteomes" id="UP000298030">
    <property type="component" value="Unassembled WGS sequence"/>
</dbReference>
<proteinExistence type="predicted"/>
<protein>
    <submittedName>
        <fullName evidence="1">Uncharacterized protein</fullName>
    </submittedName>
</protein>
<name>A0A4Y7SNZ8_COPMI</name>
<dbReference type="AlphaFoldDB" id="A0A4Y7SNZ8"/>
<keyword evidence="2" id="KW-1185">Reference proteome</keyword>
<evidence type="ECO:0000313" key="1">
    <source>
        <dbReference type="EMBL" id="TEB23334.1"/>
    </source>
</evidence>